<gene>
    <name evidence="1" type="ORF">HMPREF3293_00385</name>
</gene>
<evidence type="ECO:0000313" key="2">
    <source>
        <dbReference type="Proteomes" id="UP000070366"/>
    </source>
</evidence>
<dbReference type="Proteomes" id="UP000070366">
    <property type="component" value="Unassembled WGS sequence"/>
</dbReference>
<proteinExistence type="predicted"/>
<keyword evidence="2" id="KW-1185">Reference proteome</keyword>
<reference evidence="2" key="1">
    <citation type="submission" date="2016-02" db="EMBL/GenBank/DDBJ databases">
        <authorList>
            <person name="Mitreva M."/>
            <person name="Pepin K.H."/>
            <person name="Mihindukulasuriya K.A."/>
            <person name="Fulton R."/>
            <person name="Fronick C."/>
            <person name="O'Laughlin M."/>
            <person name="Miner T."/>
            <person name="Herter B."/>
            <person name="Rosa B.A."/>
            <person name="Cordes M."/>
            <person name="Tomlinson C."/>
            <person name="Wollam A."/>
            <person name="Palsikar V.B."/>
            <person name="Mardis E.R."/>
            <person name="Wilson R.K."/>
        </authorList>
    </citation>
    <scope>NUCLEOTIDE SEQUENCE [LARGE SCALE GENOMIC DNA]</scope>
    <source>
        <strain evidence="2">DSM 22607</strain>
    </source>
</reference>
<protein>
    <submittedName>
        <fullName evidence="1">Uncharacterized protein</fullName>
    </submittedName>
</protein>
<dbReference type="AlphaFoldDB" id="A0A136Q7W2"/>
<dbReference type="EMBL" id="LSZW01000031">
    <property type="protein sequence ID" value="KXK66763.1"/>
    <property type="molecule type" value="Genomic_DNA"/>
</dbReference>
<name>A0A136Q7W2_9FIRM</name>
<organism evidence="1 2">
    <name type="scientific">Christensenella minuta</name>
    <dbReference type="NCBI Taxonomy" id="626937"/>
    <lineage>
        <taxon>Bacteria</taxon>
        <taxon>Bacillati</taxon>
        <taxon>Bacillota</taxon>
        <taxon>Clostridia</taxon>
        <taxon>Christensenellales</taxon>
        <taxon>Christensenellaceae</taxon>
        <taxon>Christensenella</taxon>
    </lineage>
</organism>
<dbReference type="STRING" id="626937.HMPREF3293_00385"/>
<evidence type="ECO:0000313" key="1">
    <source>
        <dbReference type="EMBL" id="KXK66763.1"/>
    </source>
</evidence>
<comment type="caution">
    <text evidence="1">The sequence shown here is derived from an EMBL/GenBank/DDBJ whole genome shotgun (WGS) entry which is preliminary data.</text>
</comment>
<accession>A0A136Q7W2</accession>
<sequence>MIYVFICDCLFSFVIIIMLLQKRVNIKENFLCFSHIRYCKGLSA</sequence>